<dbReference type="EMBL" id="JACCCO010000001">
    <property type="protein sequence ID" value="NYF41188.1"/>
    <property type="molecule type" value="Genomic_DNA"/>
</dbReference>
<dbReference type="InterPro" id="IPR011251">
    <property type="entry name" value="Luciferase-like_dom"/>
</dbReference>
<dbReference type="PANTHER" id="PTHR43244">
    <property type="match status" value="1"/>
</dbReference>
<dbReference type="InterPro" id="IPR022526">
    <property type="entry name" value="F420_Rv3093c"/>
</dbReference>
<dbReference type="Gene3D" id="3.20.20.30">
    <property type="entry name" value="Luciferase-like domain"/>
    <property type="match status" value="1"/>
</dbReference>
<evidence type="ECO:0000313" key="3">
    <source>
        <dbReference type="EMBL" id="NYF41188.1"/>
    </source>
</evidence>
<dbReference type="InterPro" id="IPR036661">
    <property type="entry name" value="Luciferase-like_sf"/>
</dbReference>
<name>A0A852V0H7_9ACTN</name>
<dbReference type="SUPFAM" id="SSF51679">
    <property type="entry name" value="Bacterial luciferase-like"/>
    <property type="match status" value="1"/>
</dbReference>
<feature type="domain" description="Luciferase-like" evidence="2">
    <location>
        <begin position="18"/>
        <end position="297"/>
    </location>
</feature>
<accession>A0A852V0H7</accession>
<evidence type="ECO:0000259" key="2">
    <source>
        <dbReference type="Pfam" id="PF00296"/>
    </source>
</evidence>
<gene>
    <name evidence="3" type="ORF">HDA43_003347</name>
</gene>
<dbReference type="NCBIfam" id="TIGR03841">
    <property type="entry name" value="F420_Rv3093c"/>
    <property type="match status" value="1"/>
</dbReference>
<evidence type="ECO:0000313" key="4">
    <source>
        <dbReference type="Proteomes" id="UP000576393"/>
    </source>
</evidence>
<dbReference type="CDD" id="cd01097">
    <property type="entry name" value="Tetrahydromethanopterin_reductase"/>
    <property type="match status" value="1"/>
</dbReference>
<proteinExistence type="predicted"/>
<evidence type="ECO:0000256" key="1">
    <source>
        <dbReference type="ARBA" id="ARBA00023002"/>
    </source>
</evidence>
<protein>
    <submittedName>
        <fullName evidence="3">Putative F420-dependent oxidoreductase</fullName>
    </submittedName>
</protein>
<dbReference type="InterPro" id="IPR050564">
    <property type="entry name" value="F420-G6PD/mer"/>
</dbReference>
<keyword evidence="4" id="KW-1185">Reference proteome</keyword>
<dbReference type="PANTHER" id="PTHR43244:SF1">
    <property type="entry name" value="5,10-METHYLENETETRAHYDROMETHANOPTERIN REDUCTASE"/>
    <property type="match status" value="1"/>
</dbReference>
<keyword evidence="1" id="KW-0560">Oxidoreductase</keyword>
<dbReference type="Pfam" id="PF00296">
    <property type="entry name" value="Bac_luciferase"/>
    <property type="match status" value="1"/>
</dbReference>
<dbReference type="GO" id="GO:0016705">
    <property type="term" value="F:oxidoreductase activity, acting on paired donors, with incorporation or reduction of molecular oxygen"/>
    <property type="evidence" value="ECO:0007669"/>
    <property type="project" value="InterPro"/>
</dbReference>
<comment type="caution">
    <text evidence="3">The sequence shown here is derived from an EMBL/GenBank/DDBJ whole genome shotgun (WGS) entry which is preliminary data.</text>
</comment>
<dbReference type="AlphaFoldDB" id="A0A852V0H7"/>
<dbReference type="Proteomes" id="UP000576393">
    <property type="component" value="Unassembled WGS sequence"/>
</dbReference>
<reference evidence="3 4" key="1">
    <citation type="submission" date="2020-07" db="EMBL/GenBank/DDBJ databases">
        <title>Sequencing the genomes of 1000 actinobacteria strains.</title>
        <authorList>
            <person name="Klenk H.-P."/>
        </authorList>
    </citation>
    <scope>NUCLEOTIDE SEQUENCE [LARGE SCALE GENOMIC DNA]</scope>
    <source>
        <strain evidence="3 4">DSM 45763</strain>
    </source>
</reference>
<organism evidence="3 4">
    <name type="scientific">Streptosporangium sandarakinum</name>
    <dbReference type="NCBI Taxonomy" id="1260955"/>
    <lineage>
        <taxon>Bacteria</taxon>
        <taxon>Bacillati</taxon>
        <taxon>Actinomycetota</taxon>
        <taxon>Actinomycetes</taxon>
        <taxon>Streptosporangiales</taxon>
        <taxon>Streptosporangiaceae</taxon>
        <taxon>Streptosporangium</taxon>
    </lineage>
</organism>
<sequence length="323" mass="34966">MMATGARWGMTLPFSDRTLAGSRELVAELPKLGYTDVWSAEVNGADGFVPLALTAEWAPGVRLGSAIVPVSTRGPGLLAMSAATLADLAPGRFVLGIGASSPVIVEGWNAGEFVKPFARTRDTLRFLKAALSGEKVTERYETFEVRGFRLERAPETPPKIVLAALRPRMLHLAAAEADGAITNWLSPQDVRKVRAEIGPDVELIARLFVCVSEDAARVRELARRMLAGYLTVPAYAAFHEWLGRGEMLRPMREAWAAGDRKAALRAIPDELVDALVVHGDAATCRARIREYVENGLTTPVLAPIPVGEVPLERAVRDLAPVED</sequence>